<dbReference type="OMA" id="RALAICK"/>
<dbReference type="PANTHER" id="PTHR10696:SF54">
    <property type="entry name" value="FAMILY OXIDOREDUCTASE, PUTATIVE (AFU_ORTHOLOGUE AFUA_4G13850)-RELATED"/>
    <property type="match status" value="1"/>
</dbReference>
<keyword evidence="1" id="KW-0560">Oxidoreductase</keyword>
<keyword evidence="5" id="KW-1185">Reference proteome</keyword>
<evidence type="ECO:0000256" key="1">
    <source>
        <dbReference type="ARBA" id="ARBA00023002"/>
    </source>
</evidence>
<dbReference type="OrthoDB" id="272271at2759"/>
<proteinExistence type="predicted"/>
<feature type="region of interest" description="Disordered" evidence="2">
    <location>
        <begin position="421"/>
        <end position="445"/>
    </location>
</feature>
<feature type="compositionally biased region" description="Pro residues" evidence="2">
    <location>
        <begin position="426"/>
        <end position="438"/>
    </location>
</feature>
<name>A0A179III7_CORDF</name>
<reference evidence="4 5" key="1">
    <citation type="submission" date="2016-03" db="EMBL/GenBank/DDBJ databases">
        <title>Fine-scale spatial genetic structure of a fungal parasite of coffee scale insects.</title>
        <authorList>
            <person name="Jackson D."/>
            <person name="Zemenick K.A."/>
            <person name="Malloure B."/>
            <person name="Quandt C.A."/>
            <person name="James T.Y."/>
        </authorList>
    </citation>
    <scope>NUCLEOTIDE SEQUENCE [LARGE SCALE GENOMIC DNA]</scope>
    <source>
        <strain evidence="4 5">UM487</strain>
    </source>
</reference>
<dbReference type="PANTHER" id="PTHR10696">
    <property type="entry name" value="GAMMA-BUTYROBETAINE HYDROXYLASE-RELATED"/>
    <property type="match status" value="1"/>
</dbReference>
<dbReference type="InterPro" id="IPR050411">
    <property type="entry name" value="AlphaKG_dependent_hydroxylases"/>
</dbReference>
<evidence type="ECO:0000256" key="2">
    <source>
        <dbReference type="SAM" id="MobiDB-lite"/>
    </source>
</evidence>
<dbReference type="InterPro" id="IPR003819">
    <property type="entry name" value="TauD/TfdA-like"/>
</dbReference>
<dbReference type="SUPFAM" id="SSF51197">
    <property type="entry name" value="Clavaminate synthase-like"/>
    <property type="match status" value="1"/>
</dbReference>
<dbReference type="GO" id="GO:0016491">
    <property type="term" value="F:oxidoreductase activity"/>
    <property type="evidence" value="ECO:0007669"/>
    <property type="project" value="UniProtKB-KW"/>
</dbReference>
<dbReference type="Gene3D" id="3.60.130.10">
    <property type="entry name" value="Clavaminate synthase-like"/>
    <property type="match status" value="1"/>
</dbReference>
<accession>A0A179III7</accession>
<evidence type="ECO:0000259" key="3">
    <source>
        <dbReference type="Pfam" id="PF02668"/>
    </source>
</evidence>
<comment type="caution">
    <text evidence="4">The sequence shown here is derived from an EMBL/GenBank/DDBJ whole genome shotgun (WGS) entry which is preliminary data.</text>
</comment>
<evidence type="ECO:0000313" key="4">
    <source>
        <dbReference type="EMBL" id="OAR01570.1"/>
    </source>
</evidence>
<dbReference type="EMBL" id="LUKN01001077">
    <property type="protein sequence ID" value="OAR01570.1"/>
    <property type="molecule type" value="Genomic_DNA"/>
</dbReference>
<dbReference type="Proteomes" id="UP000243081">
    <property type="component" value="Unassembled WGS sequence"/>
</dbReference>
<dbReference type="Pfam" id="PF02668">
    <property type="entry name" value="TauD"/>
    <property type="match status" value="1"/>
</dbReference>
<organism evidence="4 5">
    <name type="scientific">Cordyceps confragosa</name>
    <name type="common">Lecanicillium lecanii</name>
    <dbReference type="NCBI Taxonomy" id="2714763"/>
    <lineage>
        <taxon>Eukaryota</taxon>
        <taxon>Fungi</taxon>
        <taxon>Dikarya</taxon>
        <taxon>Ascomycota</taxon>
        <taxon>Pezizomycotina</taxon>
        <taxon>Sordariomycetes</taxon>
        <taxon>Hypocreomycetidae</taxon>
        <taxon>Hypocreales</taxon>
        <taxon>Cordycipitaceae</taxon>
        <taxon>Akanthomyces</taxon>
    </lineage>
</organism>
<feature type="domain" description="TauD/TfdA-like" evidence="3">
    <location>
        <begin position="119"/>
        <end position="378"/>
    </location>
</feature>
<dbReference type="InterPro" id="IPR042098">
    <property type="entry name" value="TauD-like_sf"/>
</dbReference>
<protein>
    <recommendedName>
        <fullName evidence="3">TauD/TfdA-like domain-containing protein</fullName>
    </recommendedName>
</protein>
<dbReference type="AlphaFoldDB" id="A0A179III7"/>
<sequence length="445" mass="50387">MPLIETPPEEVQDYFPPSLREKYVLAGKIEQLKLSKHATPAQIGWEPNWDDFQQRSEQLQAKNADKSEKNVPSGWPRHLPSHLAWRGEDLNQESAYVYEISGSDKEEIIRALAICKDRHLTLGDINRSTFHLPSLHAKLEAISKDIHSGFGFFVVRGWQSAEFSQADNAIVFVGISSYIAEKRGRQNQRGMMLTHITDIAPIVTSEVKLRSAYSNVKQPFHSDLMCGVLALFCQSPAAEGGETRLASSWNIYNELAASRPDIIHVLQNDNWVHDTHGRDPPYHYRPLLHLNENSKPILIFSRRVLTGSRETPRTAGIPPLSEEQAEALDALHLIASKHCIEIKQQAGDMLFVNNFAILHSRKSFTDSEVAKRYFMRLWLYNEEQSWTLPESLQLPWDRIFAPLHNVRDYWDADPFKTVVDPAANLPGPPPPPPPPPPVVYSTSCG</sequence>
<gene>
    <name evidence="4" type="ORF">LLEC1_07584</name>
</gene>
<evidence type="ECO:0000313" key="5">
    <source>
        <dbReference type="Proteomes" id="UP000243081"/>
    </source>
</evidence>